<dbReference type="GO" id="GO:0008410">
    <property type="term" value="F:CoA-transferase activity"/>
    <property type="evidence" value="ECO:0007669"/>
    <property type="project" value="TreeGrafter"/>
</dbReference>
<dbReference type="InterPro" id="IPR023606">
    <property type="entry name" value="CoA-Trfase_III_dom_1_sf"/>
</dbReference>
<dbReference type="Gene3D" id="3.30.1540.10">
    <property type="entry name" value="formyl-coa transferase, domain 3"/>
    <property type="match status" value="1"/>
</dbReference>
<evidence type="ECO:0000256" key="1">
    <source>
        <dbReference type="ARBA" id="ARBA00022679"/>
    </source>
</evidence>
<protein>
    <submittedName>
        <fullName evidence="2">Unannotated protein</fullName>
    </submittedName>
</protein>
<dbReference type="InterPro" id="IPR003673">
    <property type="entry name" value="CoA-Trfase_fam_III"/>
</dbReference>
<proteinExistence type="predicted"/>
<dbReference type="SUPFAM" id="SSF89796">
    <property type="entry name" value="CoA-transferase family III (CaiB/BaiF)"/>
    <property type="match status" value="1"/>
</dbReference>
<dbReference type="Gene3D" id="3.40.50.10540">
    <property type="entry name" value="Crotonobetainyl-coa:carnitine coa-transferase, domain 1"/>
    <property type="match status" value="1"/>
</dbReference>
<dbReference type="EMBL" id="CAFBSG010000049">
    <property type="protein sequence ID" value="CAB5241364.1"/>
    <property type="molecule type" value="Genomic_DNA"/>
</dbReference>
<sequence>MPLFGIRVLDATSNIAGPWGGTVLGDLGADVLKIENPQGDPARSMAPTDGDRSAYFHVVNRNKEALTLDLKSAQGKEKLAELLDDCDVFLTNFLPEQLEKLGLTTEELMKDRPRLIIGNLSSYGSDGPESSWPGYDATLQARTGIMHVTGERNGPPVRAGVSILDIGAGTWLALGILAAIIKRDRTGVGSLVETSLFETGGLWVSYHLAAHELTGAESFRSGSGHPAFSPYGIFSTREGQLCIGVGNNNIFHKLCNALNRADLINNPLFQENVDRVAHAGALAIELEKSFTLHSADYWAKTLALAGVAAEQVLPPENLLQDEQVRAMKLLLEYPDSTTGVKLLPGLPLRFDGQRPAIRKAAPHKE</sequence>
<dbReference type="AlphaFoldDB" id="A0A6J7XVJ8"/>
<dbReference type="PANTHER" id="PTHR48207:SF3">
    <property type="entry name" value="SUCCINATE--HYDROXYMETHYLGLUTARATE COA-TRANSFERASE"/>
    <property type="match status" value="1"/>
</dbReference>
<dbReference type="InterPro" id="IPR044855">
    <property type="entry name" value="CoA-Trfase_III_dom3_sf"/>
</dbReference>
<dbReference type="PANTHER" id="PTHR48207">
    <property type="entry name" value="SUCCINATE--HYDROXYMETHYLGLUTARATE COA-TRANSFERASE"/>
    <property type="match status" value="1"/>
</dbReference>
<dbReference type="Pfam" id="PF02515">
    <property type="entry name" value="CoA_transf_3"/>
    <property type="match status" value="1"/>
</dbReference>
<gene>
    <name evidence="2" type="ORF">UFOPK3554_01388</name>
</gene>
<name>A0A6J7XVJ8_9ZZZZ</name>
<organism evidence="2">
    <name type="scientific">freshwater metagenome</name>
    <dbReference type="NCBI Taxonomy" id="449393"/>
    <lineage>
        <taxon>unclassified sequences</taxon>
        <taxon>metagenomes</taxon>
        <taxon>ecological metagenomes</taxon>
    </lineage>
</organism>
<keyword evidence="1" id="KW-0808">Transferase</keyword>
<dbReference type="InterPro" id="IPR050483">
    <property type="entry name" value="CoA-transferase_III_domain"/>
</dbReference>
<evidence type="ECO:0000313" key="2">
    <source>
        <dbReference type="EMBL" id="CAB5241364.1"/>
    </source>
</evidence>
<accession>A0A6J7XVJ8</accession>
<reference evidence="2" key="1">
    <citation type="submission" date="2020-05" db="EMBL/GenBank/DDBJ databases">
        <authorList>
            <person name="Chiriac C."/>
            <person name="Salcher M."/>
            <person name="Ghai R."/>
            <person name="Kavagutti S V."/>
        </authorList>
    </citation>
    <scope>NUCLEOTIDE SEQUENCE</scope>
</reference>